<proteinExistence type="predicted"/>
<dbReference type="KEGG" id="err:DVR09_04690"/>
<keyword evidence="1" id="KW-0472">Membrane</keyword>
<sequence length="265" mass="28202">MTHSPWHSRLALVLALLLPVYFAVAALGTKFGLWGWRTGLITLTIQAGPVLLGIVALIALVSLIVVLIRQPRTGWLLSLLALLVPLGIFGTLAYVRGQAADIPPIHDVATDVDNPPAFSQVTLDARATSDANPLNDYTTPLGELEMWANSEAPLANQSHAQVIAQAYPDLVPLPTGSASTEDVMVAVAASMMELGFHDVTSDMANSRVEGVAETFWFGFKDDVVARVSDGQVDFRSVSRVGVSDLGANAARIAKLREAVAARLNP</sequence>
<evidence type="ECO:0000313" key="2">
    <source>
        <dbReference type="EMBL" id="AXK43469.1"/>
    </source>
</evidence>
<organism evidence="2 3">
    <name type="scientific">Erythrobacter aureus</name>
    <dbReference type="NCBI Taxonomy" id="2182384"/>
    <lineage>
        <taxon>Bacteria</taxon>
        <taxon>Pseudomonadati</taxon>
        <taxon>Pseudomonadota</taxon>
        <taxon>Alphaproteobacteria</taxon>
        <taxon>Sphingomonadales</taxon>
        <taxon>Erythrobacteraceae</taxon>
        <taxon>Erythrobacter/Porphyrobacter group</taxon>
        <taxon>Erythrobacter</taxon>
    </lineage>
</organism>
<evidence type="ECO:0000313" key="3">
    <source>
        <dbReference type="Proteomes" id="UP000254508"/>
    </source>
</evidence>
<reference evidence="3" key="1">
    <citation type="submission" date="2018-07" db="EMBL/GenBank/DDBJ databases">
        <title>Genome sequence of Erythrobacter strain YH-07, an antagonistic bacterium isolated from Yellow Sea.</title>
        <authorList>
            <person name="Tang T."/>
            <person name="Liu Q."/>
            <person name="Sun X."/>
        </authorList>
    </citation>
    <scope>NUCLEOTIDE SEQUENCE [LARGE SCALE GENOMIC DNA]</scope>
    <source>
        <strain evidence="3">YH-07</strain>
    </source>
</reference>
<dbReference type="Proteomes" id="UP000254508">
    <property type="component" value="Chromosome"/>
</dbReference>
<feature type="transmembrane region" description="Helical" evidence="1">
    <location>
        <begin position="49"/>
        <end position="68"/>
    </location>
</feature>
<protein>
    <submittedName>
        <fullName evidence="2">DUF1499 domain-containing protein</fullName>
    </submittedName>
</protein>
<gene>
    <name evidence="2" type="ORF">DVR09_04690</name>
</gene>
<dbReference type="AlphaFoldDB" id="A0A345YHR7"/>
<keyword evidence="3" id="KW-1185">Reference proteome</keyword>
<evidence type="ECO:0000256" key="1">
    <source>
        <dbReference type="SAM" id="Phobius"/>
    </source>
</evidence>
<feature type="transmembrane region" description="Helical" evidence="1">
    <location>
        <begin position="75"/>
        <end position="95"/>
    </location>
</feature>
<dbReference type="OrthoDB" id="1523552at2"/>
<dbReference type="InterPro" id="IPR010865">
    <property type="entry name" value="DUF1499"/>
</dbReference>
<dbReference type="Pfam" id="PF07386">
    <property type="entry name" value="DUF1499"/>
    <property type="match status" value="1"/>
</dbReference>
<accession>A0A345YHR7</accession>
<keyword evidence="1" id="KW-1133">Transmembrane helix</keyword>
<dbReference type="EMBL" id="CP031357">
    <property type="protein sequence ID" value="AXK43469.1"/>
    <property type="molecule type" value="Genomic_DNA"/>
</dbReference>
<name>A0A345YHR7_9SPHN</name>
<keyword evidence="1" id="KW-0812">Transmembrane</keyword>